<evidence type="ECO:0000259" key="1">
    <source>
        <dbReference type="Pfam" id="PF00117"/>
    </source>
</evidence>
<organism evidence="2 3">
    <name type="scientific">Rotaria magnacalcarata</name>
    <dbReference type="NCBI Taxonomy" id="392030"/>
    <lineage>
        <taxon>Eukaryota</taxon>
        <taxon>Metazoa</taxon>
        <taxon>Spiralia</taxon>
        <taxon>Gnathifera</taxon>
        <taxon>Rotifera</taxon>
        <taxon>Eurotatoria</taxon>
        <taxon>Bdelloidea</taxon>
        <taxon>Philodinida</taxon>
        <taxon>Philodinidae</taxon>
        <taxon>Rotaria</taxon>
    </lineage>
</organism>
<dbReference type="SUPFAM" id="SSF52317">
    <property type="entry name" value="Class I glutamine amidotransferase-like"/>
    <property type="match status" value="1"/>
</dbReference>
<dbReference type="Gene3D" id="3.40.50.880">
    <property type="match status" value="1"/>
</dbReference>
<sequence>MNQLRILCQLDAKVTVFPWNYPVKQEEYDGLFLSNGPGDPQTQCPDTITTIKSWINSEIVKP</sequence>
<comment type="caution">
    <text evidence="2">The sequence shown here is derived from an EMBL/GenBank/DDBJ whole genome shotgun (WGS) entry which is preliminary data.</text>
</comment>
<dbReference type="Pfam" id="PF00117">
    <property type="entry name" value="GATase"/>
    <property type="match status" value="1"/>
</dbReference>
<reference evidence="2" key="1">
    <citation type="submission" date="2021-02" db="EMBL/GenBank/DDBJ databases">
        <authorList>
            <person name="Nowell W R."/>
        </authorList>
    </citation>
    <scope>NUCLEOTIDE SEQUENCE</scope>
</reference>
<dbReference type="InterPro" id="IPR029062">
    <property type="entry name" value="Class_I_gatase-like"/>
</dbReference>
<dbReference type="InterPro" id="IPR017926">
    <property type="entry name" value="GATASE"/>
</dbReference>
<dbReference type="Proteomes" id="UP000681967">
    <property type="component" value="Unassembled WGS sequence"/>
</dbReference>
<evidence type="ECO:0000313" key="2">
    <source>
        <dbReference type="EMBL" id="CAF4288576.1"/>
    </source>
</evidence>
<name>A0A8S2TGR4_9BILA</name>
<feature type="domain" description="Glutamine amidotransferase" evidence="1">
    <location>
        <begin position="2"/>
        <end position="57"/>
    </location>
</feature>
<accession>A0A8S2TGR4</accession>
<dbReference type="EMBL" id="CAJOBH010033203">
    <property type="protein sequence ID" value="CAF4288576.1"/>
    <property type="molecule type" value="Genomic_DNA"/>
</dbReference>
<gene>
    <name evidence="2" type="ORF">BYL167_LOCUS26994</name>
</gene>
<protein>
    <recommendedName>
        <fullName evidence="1">Glutamine amidotransferase domain-containing protein</fullName>
    </recommendedName>
</protein>
<proteinExistence type="predicted"/>
<feature type="non-terminal residue" evidence="2">
    <location>
        <position position="1"/>
    </location>
</feature>
<evidence type="ECO:0000313" key="3">
    <source>
        <dbReference type="Proteomes" id="UP000681967"/>
    </source>
</evidence>
<dbReference type="AlphaFoldDB" id="A0A8S2TGR4"/>